<keyword evidence="3" id="KW-1185">Reference proteome</keyword>
<dbReference type="Proteomes" id="UP000222626">
    <property type="component" value="Segment"/>
</dbReference>
<organism evidence="2 3">
    <name type="scientific">Pectobacterium phage PPWS4</name>
    <dbReference type="NCBI Taxonomy" id="1961914"/>
    <lineage>
        <taxon>Viruses</taxon>
        <taxon>Duplodnaviria</taxon>
        <taxon>Heunggongvirae</taxon>
        <taxon>Uroviricota</taxon>
        <taxon>Caudoviricetes</taxon>
        <taxon>Autographivirales</taxon>
        <taxon>Autotranscriptaviridae</taxon>
        <taxon>Studiervirinae</taxon>
        <taxon>Pektosvirus</taxon>
        <taxon>Pektosvirus PPWS4</taxon>
    </lineage>
</organism>
<dbReference type="EMBL" id="LC216347">
    <property type="protein sequence ID" value="BBA26451.1"/>
    <property type="molecule type" value="Genomic_DNA"/>
</dbReference>
<feature type="region of interest" description="Disordered" evidence="1">
    <location>
        <begin position="42"/>
        <end position="74"/>
    </location>
</feature>
<name>A0A286P074_9CAUD</name>
<dbReference type="RefSeq" id="YP_009789897.1">
    <property type="nucleotide sequence ID" value="NC_047819.1"/>
</dbReference>
<protein>
    <submittedName>
        <fullName evidence="2">Capsid scaffolidng protein</fullName>
    </submittedName>
</protein>
<proteinExistence type="predicted"/>
<dbReference type="GeneID" id="54980047"/>
<evidence type="ECO:0000313" key="2">
    <source>
        <dbReference type="EMBL" id="BBA26451.1"/>
    </source>
</evidence>
<evidence type="ECO:0000256" key="1">
    <source>
        <dbReference type="SAM" id="MobiDB-lite"/>
    </source>
</evidence>
<reference evidence="2 3" key="1">
    <citation type="submission" date="2017-02" db="EMBL/GenBank/DDBJ databases">
        <title>T7phage infectious to Pectobacterium.</title>
        <authorList>
            <person name="Hirata H."/>
            <person name="Kashihara M."/>
        </authorList>
    </citation>
    <scope>NUCLEOTIDE SEQUENCE [LARGE SCALE GENOMIC DNA]</scope>
</reference>
<evidence type="ECO:0000313" key="3">
    <source>
        <dbReference type="Proteomes" id="UP000222626"/>
    </source>
</evidence>
<dbReference type="KEGG" id="vg:54980047"/>
<dbReference type="GO" id="GO:0019069">
    <property type="term" value="P:viral capsid assembly"/>
    <property type="evidence" value="ECO:0007669"/>
    <property type="project" value="InterPro"/>
</dbReference>
<dbReference type="InterPro" id="IPR008768">
    <property type="entry name" value="Gp9-like"/>
</dbReference>
<accession>A0A286P074</accession>
<sequence>MAESNADVYASFGVNPAVVTSGSVSEHEQAMLELDVSARDGDDAITLAEMPDVQSDPNDPYGNPDKFADPNDDSRMQIRINTDGETVELDADGQPIEAAEVDDSEFTPLGEPSEELNASVELLGQHEAGFQEMVNQAGERGLAPESIQRIQLEYQADGISEQSYEELAAAGYSKAFVDSYIKGQEALVDGYVRQVQQMVGGEEKFTNIMSHLESTNKEAAESLYAALAARDLATVKGILNLAGESRAKKFGKPAERSITKRATPSKAAVVKAEGFGSSEEMVKAMSDPRYRSDYKYRQEVEQKVAASSFGW</sequence>
<dbReference type="Pfam" id="PF05396">
    <property type="entry name" value="Phage_T7_Capsid"/>
    <property type="match status" value="1"/>
</dbReference>